<keyword evidence="2" id="KW-1185">Reference proteome</keyword>
<dbReference type="Pfam" id="PF09965">
    <property type="entry name" value="DUF2199"/>
    <property type="match status" value="1"/>
</dbReference>
<evidence type="ECO:0000313" key="1">
    <source>
        <dbReference type="EMBL" id="SPF76626.1"/>
    </source>
</evidence>
<sequence length="200" mass="22565">MKFLERFFQKGSEDLSKDPRWRRFNDSAYKCPCCDQSFSGIFDIGFDHPDPWPHGNRKESGQEELIVGEDRLGTDLCRFSGHVFVRSVLYLPVKGSGKRFGFGCWGSLSDENFDTYVKDSRGEAVFEGAFSWLANSLPCFESTDPLPCNMTPGDDGQRPSLWVQEGHALFDAQQEGISFDTLLDIYAKTGNNLRPHLSDA</sequence>
<dbReference type="AlphaFoldDB" id="A0A2R8AKT7"/>
<dbReference type="EMBL" id="OMOI01000001">
    <property type="protein sequence ID" value="SPF76626.1"/>
    <property type="molecule type" value="Genomic_DNA"/>
</dbReference>
<evidence type="ECO:0000313" key="2">
    <source>
        <dbReference type="Proteomes" id="UP000244911"/>
    </source>
</evidence>
<dbReference type="Proteomes" id="UP000244911">
    <property type="component" value="Unassembled WGS sequence"/>
</dbReference>
<organism evidence="1 2">
    <name type="scientific">Aliiroseovarius pelagivivens</name>
    <dbReference type="NCBI Taxonomy" id="1639690"/>
    <lineage>
        <taxon>Bacteria</taxon>
        <taxon>Pseudomonadati</taxon>
        <taxon>Pseudomonadota</taxon>
        <taxon>Alphaproteobacteria</taxon>
        <taxon>Rhodobacterales</taxon>
        <taxon>Paracoccaceae</taxon>
        <taxon>Aliiroseovarius</taxon>
    </lineage>
</organism>
<evidence type="ECO:0008006" key="3">
    <source>
        <dbReference type="Google" id="ProtNLM"/>
    </source>
</evidence>
<protein>
    <recommendedName>
        <fullName evidence="3">DUF2199 domain-containing protein</fullName>
    </recommendedName>
</protein>
<dbReference type="InterPro" id="IPR018697">
    <property type="entry name" value="DUF2199"/>
</dbReference>
<proteinExistence type="predicted"/>
<reference evidence="1 2" key="1">
    <citation type="submission" date="2018-03" db="EMBL/GenBank/DDBJ databases">
        <authorList>
            <person name="Keele B.F."/>
        </authorList>
    </citation>
    <scope>NUCLEOTIDE SEQUENCE [LARGE SCALE GENOMIC DNA]</scope>
    <source>
        <strain evidence="1 2">CECT 8811</strain>
    </source>
</reference>
<dbReference type="RefSeq" id="WP_181363718.1">
    <property type="nucleotide sequence ID" value="NZ_OMOI01000001.1"/>
</dbReference>
<name>A0A2R8AKT7_9RHOB</name>
<gene>
    <name evidence="1" type="ORF">ALP8811_01635</name>
</gene>
<accession>A0A2R8AKT7</accession>